<dbReference type="RefSeq" id="WP_072710248.1">
    <property type="nucleotide sequence ID" value="NZ_FRCF01000007.1"/>
</dbReference>
<keyword evidence="1" id="KW-0175">Coiled coil</keyword>
<protein>
    <submittedName>
        <fullName evidence="3">Sugar-transfer associated ATP-grasp</fullName>
    </submittedName>
</protein>
<evidence type="ECO:0000256" key="1">
    <source>
        <dbReference type="SAM" id="Coils"/>
    </source>
</evidence>
<dbReference type="CDD" id="cd12083">
    <property type="entry name" value="DD_cGKI"/>
    <property type="match status" value="1"/>
</dbReference>
<proteinExistence type="predicted"/>
<dbReference type="AlphaFoldDB" id="A0A1M7H707"/>
<reference evidence="3 4" key="1">
    <citation type="submission" date="2016-11" db="EMBL/GenBank/DDBJ databases">
        <authorList>
            <person name="Jaros S."/>
            <person name="Januszkiewicz K."/>
            <person name="Wedrychowicz H."/>
        </authorList>
    </citation>
    <scope>NUCLEOTIDE SEQUENCE [LARGE SCALE GENOMIC DNA]</scope>
    <source>
        <strain evidence="3 4">DSM 16010</strain>
    </source>
</reference>
<accession>A0A1M7H707</accession>
<dbReference type="SUPFAM" id="SSF56059">
    <property type="entry name" value="Glutathione synthetase ATP-binding domain-like"/>
    <property type="match status" value="1"/>
</dbReference>
<dbReference type="STRING" id="1123231.SAMN02745189_01813"/>
<dbReference type="EMBL" id="FRCF01000007">
    <property type="protein sequence ID" value="SHM24412.1"/>
    <property type="molecule type" value="Genomic_DNA"/>
</dbReference>
<dbReference type="Pfam" id="PF14397">
    <property type="entry name" value="ATPgrasp_ST"/>
    <property type="match status" value="1"/>
</dbReference>
<name>A0A1M7H707_9BACL</name>
<evidence type="ECO:0000313" key="4">
    <source>
        <dbReference type="Proteomes" id="UP000184206"/>
    </source>
</evidence>
<organism evidence="3 4">
    <name type="scientific">Lacicoccus alkaliphilus DSM 16010</name>
    <dbReference type="NCBI Taxonomy" id="1123231"/>
    <lineage>
        <taxon>Bacteria</taxon>
        <taxon>Bacillati</taxon>
        <taxon>Bacillota</taxon>
        <taxon>Bacilli</taxon>
        <taxon>Bacillales</taxon>
        <taxon>Salinicoccaceae</taxon>
        <taxon>Lacicoccus</taxon>
    </lineage>
</organism>
<evidence type="ECO:0000259" key="2">
    <source>
        <dbReference type="Pfam" id="PF14397"/>
    </source>
</evidence>
<gene>
    <name evidence="3" type="ORF">SAMN02745189_01813</name>
</gene>
<evidence type="ECO:0000313" key="3">
    <source>
        <dbReference type="EMBL" id="SHM24412.1"/>
    </source>
</evidence>
<feature type="domain" description="Alpha-L-glutamate ligase-related protein ATP-grasp" evidence="2">
    <location>
        <begin position="83"/>
        <end position="342"/>
    </location>
</feature>
<dbReference type="Proteomes" id="UP000184206">
    <property type="component" value="Unassembled WGS sequence"/>
</dbReference>
<sequence>MKIQGQERHGYRKLGLKTNTIPFKMCESSGLLNDIDETFVEEVQQYWEKNYGRRVDPTLNIALLNLTGEKNVKIVPNQIMRREILPFLNDYDMAPSYVDKNLYDIFINPPRSAETVIKNIKGHYFDEDNKSIDIETAEKKLKGAETDLIVKPSRTNNGKKIKKLGFKNGKLYLNGKAVKVQRIERIYKKDFIIQKAIKQHEVMALPHPSSVNTLRMYTMRWNNEVFYISSLARYGIDNDVKDNMGAGGLCLGIKDSGEFYDVALDDRMQTYTHHPTTGVCFADLEPLPDFEGIKQFSVDCHKNILHLNYISWDIAIREDGKPVFIESNFTGPLWIGQLITRKPALGEHTEEVLQYVREKMDTTAPVLMRKDRRREAQKEIKNLEERNKELQKHLEQKEAEIKRLRNSKRWRYASRISSLITFYKK</sequence>
<feature type="coiled-coil region" evidence="1">
    <location>
        <begin position="366"/>
        <end position="407"/>
    </location>
</feature>
<dbReference type="InterPro" id="IPR039523">
    <property type="entry name" value="RimK-rel_E_lig_ATP-grasp"/>
</dbReference>
<keyword evidence="4" id="KW-1185">Reference proteome</keyword>